<evidence type="ECO:0000256" key="1">
    <source>
        <dbReference type="ARBA" id="ARBA00009179"/>
    </source>
</evidence>
<protein>
    <submittedName>
        <fullName evidence="7">Peptidase S41</fullName>
    </submittedName>
</protein>
<gene>
    <name evidence="7" type="ORF">COT65_01990</name>
</gene>
<dbReference type="GO" id="GO:0006508">
    <property type="term" value="P:proteolysis"/>
    <property type="evidence" value="ECO:0007669"/>
    <property type="project" value="UniProtKB-KW"/>
</dbReference>
<dbReference type="SMART" id="SM00228">
    <property type="entry name" value="PDZ"/>
    <property type="match status" value="1"/>
</dbReference>
<keyword evidence="4 5" id="KW-0720">Serine protease</keyword>
<keyword evidence="3 5" id="KW-0378">Hydrolase</keyword>
<dbReference type="InterPro" id="IPR001478">
    <property type="entry name" value="PDZ"/>
</dbReference>
<sequence length="404" mass="43651">MARLNLRQIRVILLAAAFLLLAGGIGYSLGSQQLKVNFDRAAGVKIERTLPAAHANLDFSLFWEVWDRLAANYLDKGAIKPAQMIYGAIQGMTAALGDPYTVFLPPTENKQTKDDLNGAFEGVGIQLGYDKDENLIVVSPLKDLPAAKAGIKAGDLILKIDTKETTGVSLPEAVSLIRGPAGTKVRLTLRHEEEQNAFEKELIREAIVVSSVEVSFVDKVAVLKLSRFGERTDEEWNKGIDEVINHQPGVSGLILDLRNNPGGYLSGSIFTAAEFLNSGVVVQQEQANGQRESFAVERKGKLINLPVVVLINKGSASAAEILAGALQEHKRARVVGEKSFGKGTIQEAQELTGGAGLHITTARWLLPSGKSIDKNGITPDVEVKDDPATTIDEQLEKAKEMLLK</sequence>
<dbReference type="Gene3D" id="3.30.750.44">
    <property type="match status" value="1"/>
</dbReference>
<dbReference type="CDD" id="cd07560">
    <property type="entry name" value="Peptidase_S41_CPP"/>
    <property type="match status" value="1"/>
</dbReference>
<dbReference type="FunFam" id="2.30.42.10:FF:000063">
    <property type="entry name" value="Peptidase, S41 family"/>
    <property type="match status" value="1"/>
</dbReference>
<dbReference type="SUPFAM" id="SSF50156">
    <property type="entry name" value="PDZ domain-like"/>
    <property type="match status" value="1"/>
</dbReference>
<dbReference type="InterPro" id="IPR005151">
    <property type="entry name" value="Tail-specific_protease"/>
</dbReference>
<dbReference type="InterPro" id="IPR036034">
    <property type="entry name" value="PDZ_sf"/>
</dbReference>
<dbReference type="Proteomes" id="UP000230033">
    <property type="component" value="Unassembled WGS sequence"/>
</dbReference>
<evidence type="ECO:0000313" key="8">
    <source>
        <dbReference type="Proteomes" id="UP000230033"/>
    </source>
</evidence>
<evidence type="ECO:0000259" key="6">
    <source>
        <dbReference type="PROSITE" id="PS50106"/>
    </source>
</evidence>
<dbReference type="EMBL" id="PEZJ01000025">
    <property type="protein sequence ID" value="PIS13846.1"/>
    <property type="molecule type" value="Genomic_DNA"/>
</dbReference>
<dbReference type="GO" id="GO:0008236">
    <property type="term" value="F:serine-type peptidase activity"/>
    <property type="evidence" value="ECO:0007669"/>
    <property type="project" value="UniProtKB-KW"/>
</dbReference>
<feature type="domain" description="PDZ" evidence="6">
    <location>
        <begin position="101"/>
        <end position="178"/>
    </location>
</feature>
<comment type="caution">
    <text evidence="7">The sequence shown here is derived from an EMBL/GenBank/DDBJ whole genome shotgun (WGS) entry which is preliminary data.</text>
</comment>
<dbReference type="SMART" id="SM00245">
    <property type="entry name" value="TSPc"/>
    <property type="match status" value="1"/>
</dbReference>
<dbReference type="GO" id="GO:0004175">
    <property type="term" value="F:endopeptidase activity"/>
    <property type="evidence" value="ECO:0007669"/>
    <property type="project" value="TreeGrafter"/>
</dbReference>
<dbReference type="NCBIfam" id="TIGR00225">
    <property type="entry name" value="prc"/>
    <property type="match status" value="1"/>
</dbReference>
<dbReference type="GO" id="GO:0030288">
    <property type="term" value="C:outer membrane-bounded periplasmic space"/>
    <property type="evidence" value="ECO:0007669"/>
    <property type="project" value="TreeGrafter"/>
</dbReference>
<dbReference type="InterPro" id="IPR041489">
    <property type="entry name" value="PDZ_6"/>
</dbReference>
<evidence type="ECO:0000256" key="4">
    <source>
        <dbReference type="ARBA" id="ARBA00022825"/>
    </source>
</evidence>
<evidence type="ECO:0000256" key="5">
    <source>
        <dbReference type="RuleBase" id="RU004404"/>
    </source>
</evidence>
<accession>A0A2H0WMG4</accession>
<evidence type="ECO:0000313" key="7">
    <source>
        <dbReference type="EMBL" id="PIS13846.1"/>
    </source>
</evidence>
<dbReference type="Gene3D" id="2.30.42.10">
    <property type="match status" value="1"/>
</dbReference>
<dbReference type="Pfam" id="PF17820">
    <property type="entry name" value="PDZ_6"/>
    <property type="match status" value="1"/>
</dbReference>
<dbReference type="CDD" id="cd06782">
    <property type="entry name" value="cpPDZ_CPP-like"/>
    <property type="match status" value="1"/>
</dbReference>
<dbReference type="Pfam" id="PF03572">
    <property type="entry name" value="Peptidase_S41"/>
    <property type="match status" value="1"/>
</dbReference>
<dbReference type="Gene3D" id="3.90.226.10">
    <property type="entry name" value="2-enoyl-CoA Hydratase, Chain A, domain 1"/>
    <property type="match status" value="1"/>
</dbReference>
<dbReference type="GO" id="GO:0007165">
    <property type="term" value="P:signal transduction"/>
    <property type="evidence" value="ECO:0007669"/>
    <property type="project" value="TreeGrafter"/>
</dbReference>
<dbReference type="PANTHER" id="PTHR32060:SF30">
    <property type="entry name" value="CARBOXY-TERMINAL PROCESSING PROTEASE CTPA"/>
    <property type="match status" value="1"/>
</dbReference>
<dbReference type="SUPFAM" id="SSF52096">
    <property type="entry name" value="ClpP/crotonase"/>
    <property type="match status" value="1"/>
</dbReference>
<proteinExistence type="inferred from homology"/>
<evidence type="ECO:0000256" key="3">
    <source>
        <dbReference type="ARBA" id="ARBA00022801"/>
    </source>
</evidence>
<evidence type="ECO:0000256" key="2">
    <source>
        <dbReference type="ARBA" id="ARBA00022670"/>
    </source>
</evidence>
<dbReference type="InterPro" id="IPR029045">
    <property type="entry name" value="ClpP/crotonase-like_dom_sf"/>
</dbReference>
<name>A0A2H0WMG4_9BACT</name>
<keyword evidence="2 5" id="KW-0645">Protease</keyword>
<organism evidence="7 8">
    <name type="scientific">Candidatus Shapirobacteria bacterium CG09_land_8_20_14_0_10_47_13</name>
    <dbReference type="NCBI Taxonomy" id="1974481"/>
    <lineage>
        <taxon>Bacteria</taxon>
        <taxon>Candidatus Shapironibacteriota</taxon>
    </lineage>
</organism>
<reference evidence="8" key="1">
    <citation type="submission" date="2017-09" db="EMBL/GenBank/DDBJ databases">
        <title>Depth-based differentiation of microbial function through sediment-hosted aquifers and enrichment of novel symbionts in the deep terrestrial subsurface.</title>
        <authorList>
            <person name="Probst A.J."/>
            <person name="Ladd B."/>
            <person name="Jarett J.K."/>
            <person name="Geller-Mcgrath D.E."/>
            <person name="Sieber C.M.K."/>
            <person name="Emerson J.B."/>
            <person name="Anantharaman K."/>
            <person name="Thomas B.C."/>
            <person name="Malmstrom R."/>
            <person name="Stieglmeier M."/>
            <person name="Klingl A."/>
            <person name="Woyke T."/>
            <person name="Ryan C.M."/>
            <person name="Banfield J.F."/>
        </authorList>
    </citation>
    <scope>NUCLEOTIDE SEQUENCE [LARGE SCALE GENOMIC DNA]</scope>
</reference>
<comment type="similarity">
    <text evidence="1 5">Belongs to the peptidase S41A family.</text>
</comment>
<dbReference type="PANTHER" id="PTHR32060">
    <property type="entry name" value="TAIL-SPECIFIC PROTEASE"/>
    <property type="match status" value="1"/>
</dbReference>
<dbReference type="InterPro" id="IPR004447">
    <property type="entry name" value="Peptidase_S41A"/>
</dbReference>
<dbReference type="PROSITE" id="PS50106">
    <property type="entry name" value="PDZ"/>
    <property type="match status" value="1"/>
</dbReference>
<dbReference type="AlphaFoldDB" id="A0A2H0WMG4"/>